<evidence type="ECO:0000313" key="1">
    <source>
        <dbReference type="EMBL" id="KAK0487854.1"/>
    </source>
</evidence>
<evidence type="ECO:0000313" key="2">
    <source>
        <dbReference type="Proteomes" id="UP001175227"/>
    </source>
</evidence>
<dbReference type="EMBL" id="JAUEPR010000003">
    <property type="protein sequence ID" value="KAK0487854.1"/>
    <property type="molecule type" value="Genomic_DNA"/>
</dbReference>
<reference evidence="1" key="1">
    <citation type="submission" date="2023-06" db="EMBL/GenBank/DDBJ databases">
        <authorList>
            <consortium name="Lawrence Berkeley National Laboratory"/>
            <person name="Ahrendt S."/>
            <person name="Sahu N."/>
            <person name="Indic B."/>
            <person name="Wong-Bajracharya J."/>
            <person name="Merenyi Z."/>
            <person name="Ke H.-M."/>
            <person name="Monk M."/>
            <person name="Kocsube S."/>
            <person name="Drula E."/>
            <person name="Lipzen A."/>
            <person name="Balint B."/>
            <person name="Henrissat B."/>
            <person name="Andreopoulos B."/>
            <person name="Martin F.M."/>
            <person name="Harder C.B."/>
            <person name="Rigling D."/>
            <person name="Ford K.L."/>
            <person name="Foster G.D."/>
            <person name="Pangilinan J."/>
            <person name="Papanicolaou A."/>
            <person name="Barry K."/>
            <person name="LaButti K."/>
            <person name="Viragh M."/>
            <person name="Koriabine M."/>
            <person name="Yan M."/>
            <person name="Riley R."/>
            <person name="Champramary S."/>
            <person name="Plett K.L."/>
            <person name="Tsai I.J."/>
            <person name="Slot J."/>
            <person name="Sipos G."/>
            <person name="Plett J."/>
            <person name="Nagy L.G."/>
            <person name="Grigoriev I.V."/>
        </authorList>
    </citation>
    <scope>NUCLEOTIDE SEQUENCE</scope>
    <source>
        <strain evidence="1">ICMP 16352</strain>
    </source>
</reference>
<keyword evidence="2" id="KW-1185">Reference proteome</keyword>
<sequence>MADKKDVDIDKLFKELMEKSDKFNKTMVTSSESSSTKKAQLGMEGKSCHKATKYNLFQKLKDQVQIIQLVIDTATKSPSTRLVKISTIIPFTLGPMWHKYCDLGFYLKLENLRVYCKGYMNFTITVHFKNYKGNNKALRIKQYSGEMFAFKGLEYRLDPAKGQFALFPKAKPGGLLTAAGLSMAGEYAFHQEAGNTYGLMFSAHITCDILKHAVIQWGKEPEVCWKGAKANKDTYIMTVDCVVIAKQALDEA</sequence>
<gene>
    <name evidence="1" type="ORF">IW261DRAFT_1415466</name>
</gene>
<organism evidence="1 2">
    <name type="scientific">Armillaria novae-zelandiae</name>
    <dbReference type="NCBI Taxonomy" id="153914"/>
    <lineage>
        <taxon>Eukaryota</taxon>
        <taxon>Fungi</taxon>
        <taxon>Dikarya</taxon>
        <taxon>Basidiomycota</taxon>
        <taxon>Agaricomycotina</taxon>
        <taxon>Agaricomycetes</taxon>
        <taxon>Agaricomycetidae</taxon>
        <taxon>Agaricales</taxon>
        <taxon>Marasmiineae</taxon>
        <taxon>Physalacriaceae</taxon>
        <taxon>Armillaria</taxon>
    </lineage>
</organism>
<dbReference type="Proteomes" id="UP001175227">
    <property type="component" value="Unassembled WGS sequence"/>
</dbReference>
<proteinExistence type="predicted"/>
<dbReference type="AlphaFoldDB" id="A0AA39PPJ3"/>
<comment type="caution">
    <text evidence="1">The sequence shown here is derived from an EMBL/GenBank/DDBJ whole genome shotgun (WGS) entry which is preliminary data.</text>
</comment>
<accession>A0AA39PPJ3</accession>
<name>A0AA39PPJ3_9AGAR</name>
<protein>
    <submittedName>
        <fullName evidence="1">Uncharacterized protein</fullName>
    </submittedName>
</protein>